<feature type="region of interest" description="Disordered" evidence="1">
    <location>
        <begin position="317"/>
        <end position="381"/>
    </location>
</feature>
<dbReference type="InterPro" id="IPR012337">
    <property type="entry name" value="RNaseH-like_sf"/>
</dbReference>
<dbReference type="Proteomes" id="UP000216444">
    <property type="component" value="Unassembled WGS sequence"/>
</dbReference>
<evidence type="ECO:0000313" key="3">
    <source>
        <dbReference type="EMBL" id="OZG55097.1"/>
    </source>
</evidence>
<proteinExistence type="predicted"/>
<dbReference type="Gene3D" id="3.30.420.10">
    <property type="entry name" value="Ribonuclease H-like superfamily/Ribonuclease H"/>
    <property type="match status" value="1"/>
</dbReference>
<dbReference type="GO" id="GO:0003676">
    <property type="term" value="F:nucleic acid binding"/>
    <property type="evidence" value="ECO:0007669"/>
    <property type="project" value="InterPro"/>
</dbReference>
<dbReference type="NCBIfam" id="NF033577">
    <property type="entry name" value="transpos_IS481"/>
    <property type="match status" value="1"/>
</dbReference>
<dbReference type="InterPro" id="IPR001584">
    <property type="entry name" value="Integrase_cat-core"/>
</dbReference>
<dbReference type="AlphaFoldDB" id="A0A261F7I3"/>
<keyword evidence="4" id="KW-1185">Reference proteome</keyword>
<organism evidence="3 4">
    <name type="scientific">Bifidobacterium tissieri</name>
    <dbReference type="NCBI Taxonomy" id="1630162"/>
    <lineage>
        <taxon>Bacteria</taxon>
        <taxon>Bacillati</taxon>
        <taxon>Actinomycetota</taxon>
        <taxon>Actinomycetes</taxon>
        <taxon>Bifidobacteriales</taxon>
        <taxon>Bifidobacteriaceae</taxon>
        <taxon>Bifidobacterium</taxon>
    </lineage>
</organism>
<sequence length="471" mass="53372">MSRGMVYRSVLVDWCMDTQSQQQTPAHSNDDGPAARSEFLRNKAIVNAILAGMPVAEAARRHGVTRQWANELRRRYGEEGEKGLLPRSRRARRIANRTGKETRERIVALRRELDAAGLDSGPESIAARLEREGVRPPANSTIHRILKQAGLVRPEPRKRPRSSYARFEAALPNETWQSDFTHWPLADGTDALIVSWLDDHSRFLLYSRAYATVTMKTIEESFRQACSRYGIPASTLTDNGTVYTTRLHSAEPGSFERLLALMGVRQKNGSPYHPQTQGKIERWHRTLKQWLAARHLARGLDELNAQLDEFRREYNEERPHRALGRRTPKEAYEAKGKAGPDPEIAAREQARRDEEEHREAERVTAPRRRPVPAAERTEPEPVDVTVPARTHKTDRRGCVTQQGGVAPLRRIIVNIGRENAGRTVELAIDHGIVTVTDTATGEILADQRLDTTREYQYRRPPANDNDAPGQQ</sequence>
<dbReference type="PANTHER" id="PTHR35004:SF7">
    <property type="entry name" value="INTEGRASE PROTEIN"/>
    <property type="match status" value="1"/>
</dbReference>
<name>A0A261F7I3_9BIFI</name>
<feature type="compositionally biased region" description="Basic and acidic residues" evidence="1">
    <location>
        <begin position="327"/>
        <end position="364"/>
    </location>
</feature>
<evidence type="ECO:0000256" key="1">
    <source>
        <dbReference type="SAM" id="MobiDB-lite"/>
    </source>
</evidence>
<feature type="region of interest" description="Disordered" evidence="1">
    <location>
        <begin position="451"/>
        <end position="471"/>
    </location>
</feature>
<dbReference type="InterPro" id="IPR009057">
    <property type="entry name" value="Homeodomain-like_sf"/>
</dbReference>
<dbReference type="InterPro" id="IPR036397">
    <property type="entry name" value="RNaseH_sf"/>
</dbReference>
<protein>
    <submittedName>
        <fullName evidence="3">Integrase</fullName>
    </submittedName>
</protein>
<dbReference type="PANTHER" id="PTHR35004">
    <property type="entry name" value="TRANSPOSASE RV3428C-RELATED"/>
    <property type="match status" value="1"/>
</dbReference>
<dbReference type="InterPro" id="IPR047656">
    <property type="entry name" value="IS481-like_transpos"/>
</dbReference>
<evidence type="ECO:0000259" key="2">
    <source>
        <dbReference type="PROSITE" id="PS50994"/>
    </source>
</evidence>
<comment type="caution">
    <text evidence="3">The sequence shown here is derived from an EMBL/GenBank/DDBJ whole genome shotgun (WGS) entry which is preliminary data.</text>
</comment>
<dbReference type="EMBL" id="MWWV01000032">
    <property type="protein sequence ID" value="OZG55097.1"/>
    <property type="molecule type" value="Genomic_DNA"/>
</dbReference>
<dbReference type="PROSITE" id="PS50994">
    <property type="entry name" value="INTEGRASE"/>
    <property type="match status" value="1"/>
</dbReference>
<dbReference type="Pfam" id="PF13565">
    <property type="entry name" value="HTH_32"/>
    <property type="match status" value="1"/>
</dbReference>
<dbReference type="SUPFAM" id="SSF46689">
    <property type="entry name" value="Homeodomain-like"/>
    <property type="match status" value="1"/>
</dbReference>
<dbReference type="SUPFAM" id="SSF53098">
    <property type="entry name" value="Ribonuclease H-like"/>
    <property type="match status" value="1"/>
</dbReference>
<reference evidence="3 4" key="1">
    <citation type="journal article" date="2017" name="BMC Genomics">
        <title>Comparative genomic and phylogenomic analyses of the Bifidobacteriaceae family.</title>
        <authorList>
            <person name="Lugli G.A."/>
            <person name="Milani C."/>
            <person name="Turroni F."/>
            <person name="Duranti S."/>
            <person name="Mancabelli L."/>
            <person name="Mangifesta M."/>
            <person name="Ferrario C."/>
            <person name="Modesto M."/>
            <person name="Mattarelli P."/>
            <person name="Jiri K."/>
            <person name="van Sinderen D."/>
            <person name="Ventura M."/>
        </authorList>
    </citation>
    <scope>NUCLEOTIDE SEQUENCE [LARGE SCALE GENOMIC DNA]</scope>
    <source>
        <strain evidence="3 4">DSM 100201</strain>
    </source>
</reference>
<dbReference type="GO" id="GO:0015074">
    <property type="term" value="P:DNA integration"/>
    <property type="evidence" value="ECO:0007669"/>
    <property type="project" value="InterPro"/>
</dbReference>
<feature type="domain" description="Integrase catalytic" evidence="2">
    <location>
        <begin position="168"/>
        <end position="336"/>
    </location>
</feature>
<gene>
    <name evidence="3" type="ORF">BTIS_2254</name>
</gene>
<dbReference type="Pfam" id="PF13683">
    <property type="entry name" value="rve_3"/>
    <property type="match status" value="1"/>
</dbReference>
<evidence type="ECO:0000313" key="4">
    <source>
        <dbReference type="Proteomes" id="UP000216444"/>
    </source>
</evidence>
<accession>A0A261F7I3</accession>